<dbReference type="EMBL" id="FUXL01000001">
    <property type="protein sequence ID" value="SJZ54946.1"/>
    <property type="molecule type" value="Genomic_DNA"/>
</dbReference>
<reference evidence="2 3" key="1">
    <citation type="submission" date="2017-02" db="EMBL/GenBank/DDBJ databases">
        <authorList>
            <person name="Peterson S.W."/>
        </authorList>
    </citation>
    <scope>NUCLEOTIDE SEQUENCE [LARGE SCALE GENOMIC DNA]</scope>
    <source>
        <strain evidence="2 3">USBA 369</strain>
    </source>
</reference>
<accession>A0A1T4LK03</accession>
<dbReference type="OrthoDB" id="7061697at2"/>
<protein>
    <submittedName>
        <fullName evidence="2">Uncharacterized protein</fullName>
    </submittedName>
</protein>
<dbReference type="Proteomes" id="UP000190135">
    <property type="component" value="Unassembled WGS sequence"/>
</dbReference>
<feature type="region of interest" description="Disordered" evidence="1">
    <location>
        <begin position="62"/>
        <end position="81"/>
    </location>
</feature>
<sequence length="81" mass="9290">MTVADGTWRFAAPSDEQAAREWLFAQGRLAGLKVLDRWYPIDDPRFDLVDLRLTDDGERVYPPQFAFDPGTGRPLGRRQPQ</sequence>
<gene>
    <name evidence="2" type="ORF">SAMN05428963_101250</name>
</gene>
<dbReference type="AlphaFoldDB" id="A0A1T4LK03"/>
<name>A0A1T4LK03_9HYPH</name>
<evidence type="ECO:0000256" key="1">
    <source>
        <dbReference type="SAM" id="MobiDB-lite"/>
    </source>
</evidence>
<proteinExistence type="predicted"/>
<evidence type="ECO:0000313" key="3">
    <source>
        <dbReference type="Proteomes" id="UP000190135"/>
    </source>
</evidence>
<evidence type="ECO:0000313" key="2">
    <source>
        <dbReference type="EMBL" id="SJZ54946.1"/>
    </source>
</evidence>
<organism evidence="2 3">
    <name type="scientific">Consotaella salsifontis</name>
    <dbReference type="NCBI Taxonomy" id="1365950"/>
    <lineage>
        <taxon>Bacteria</taxon>
        <taxon>Pseudomonadati</taxon>
        <taxon>Pseudomonadota</taxon>
        <taxon>Alphaproteobacteria</taxon>
        <taxon>Hyphomicrobiales</taxon>
        <taxon>Aurantimonadaceae</taxon>
        <taxon>Consotaella</taxon>
    </lineage>
</organism>
<keyword evidence="3" id="KW-1185">Reference proteome</keyword>